<keyword evidence="5" id="KW-0175">Coiled coil</keyword>
<dbReference type="SMART" id="SM00184">
    <property type="entry name" value="RING"/>
    <property type="match status" value="1"/>
</dbReference>
<keyword evidence="3" id="KW-0862">Zinc</keyword>
<evidence type="ECO:0000256" key="4">
    <source>
        <dbReference type="PROSITE-ProRule" id="PRU00175"/>
    </source>
</evidence>
<keyword evidence="1" id="KW-0479">Metal-binding</keyword>
<dbReference type="PROSITE" id="PS50089">
    <property type="entry name" value="ZF_RING_2"/>
    <property type="match status" value="1"/>
</dbReference>
<dbReference type="InterPro" id="IPR047134">
    <property type="entry name" value="RNF4"/>
</dbReference>
<dbReference type="SUPFAM" id="SSF57850">
    <property type="entry name" value="RING/U-box"/>
    <property type="match status" value="1"/>
</dbReference>
<keyword evidence="8" id="KW-1185">Reference proteome</keyword>
<dbReference type="Pfam" id="PF13639">
    <property type="entry name" value="zf-RING_2"/>
    <property type="match status" value="1"/>
</dbReference>
<dbReference type="OrthoDB" id="6515505at2759"/>
<evidence type="ECO:0000256" key="5">
    <source>
        <dbReference type="SAM" id="Coils"/>
    </source>
</evidence>
<dbReference type="PROSITE" id="PS00518">
    <property type="entry name" value="ZF_RING_1"/>
    <property type="match status" value="1"/>
</dbReference>
<dbReference type="EMBL" id="CAJPIZ010016770">
    <property type="protein sequence ID" value="CAG2115832.1"/>
    <property type="molecule type" value="Genomic_DNA"/>
</dbReference>
<dbReference type="EMBL" id="OC871345">
    <property type="protein sequence ID" value="CAD7635402.1"/>
    <property type="molecule type" value="Genomic_DNA"/>
</dbReference>
<dbReference type="InterPro" id="IPR013083">
    <property type="entry name" value="Znf_RING/FYVE/PHD"/>
</dbReference>
<dbReference type="AlphaFoldDB" id="A0A7R9L5W1"/>
<evidence type="ECO:0000256" key="1">
    <source>
        <dbReference type="ARBA" id="ARBA00022723"/>
    </source>
</evidence>
<evidence type="ECO:0000256" key="2">
    <source>
        <dbReference type="ARBA" id="ARBA00022771"/>
    </source>
</evidence>
<accession>A0A7R9L5W1</accession>
<dbReference type="Gene3D" id="3.30.40.10">
    <property type="entry name" value="Zinc/RING finger domain, C3HC4 (zinc finger)"/>
    <property type="match status" value="1"/>
</dbReference>
<evidence type="ECO:0000313" key="7">
    <source>
        <dbReference type="EMBL" id="CAD7635402.1"/>
    </source>
</evidence>
<name>A0A7R9L5W1_9ACAR</name>
<feature type="domain" description="RING-type" evidence="6">
    <location>
        <begin position="404"/>
        <end position="448"/>
    </location>
</feature>
<dbReference type="PANTHER" id="PTHR23041:SF78">
    <property type="entry name" value="E3 UBIQUITIN-PROTEIN LIGASE RNF4"/>
    <property type="match status" value="1"/>
</dbReference>
<evidence type="ECO:0000313" key="8">
    <source>
        <dbReference type="Proteomes" id="UP000759131"/>
    </source>
</evidence>
<proteinExistence type="predicted"/>
<feature type="coiled-coil region" evidence="5">
    <location>
        <begin position="373"/>
        <end position="400"/>
    </location>
</feature>
<evidence type="ECO:0000259" key="6">
    <source>
        <dbReference type="PROSITE" id="PS50089"/>
    </source>
</evidence>
<keyword evidence="2 4" id="KW-0863">Zinc-finger</keyword>
<organism evidence="7">
    <name type="scientific">Medioppia subpectinata</name>
    <dbReference type="NCBI Taxonomy" id="1979941"/>
    <lineage>
        <taxon>Eukaryota</taxon>
        <taxon>Metazoa</taxon>
        <taxon>Ecdysozoa</taxon>
        <taxon>Arthropoda</taxon>
        <taxon>Chelicerata</taxon>
        <taxon>Arachnida</taxon>
        <taxon>Acari</taxon>
        <taxon>Acariformes</taxon>
        <taxon>Sarcoptiformes</taxon>
        <taxon>Oribatida</taxon>
        <taxon>Brachypylina</taxon>
        <taxon>Oppioidea</taxon>
        <taxon>Oppiidae</taxon>
        <taxon>Medioppia</taxon>
    </lineage>
</organism>
<dbReference type="GO" id="GO:0008270">
    <property type="term" value="F:zinc ion binding"/>
    <property type="evidence" value="ECO:0007669"/>
    <property type="project" value="UniProtKB-KW"/>
</dbReference>
<dbReference type="InterPro" id="IPR017907">
    <property type="entry name" value="Znf_RING_CS"/>
</dbReference>
<dbReference type="Proteomes" id="UP000759131">
    <property type="component" value="Unassembled WGS sequence"/>
</dbReference>
<dbReference type="InterPro" id="IPR001841">
    <property type="entry name" value="Znf_RING"/>
</dbReference>
<dbReference type="PANTHER" id="PTHR23041">
    <property type="entry name" value="RING FINGER DOMAIN-CONTAINING"/>
    <property type="match status" value="1"/>
</dbReference>
<sequence>MQTTDNPKKRTNMLSIDLNCNYVMFGSFQSRANHLKITSQDIAISCADEKGVDYTVAVAFKDIVELKFCKHFSISSICLKADKQSNDHITRHLALNRESITSFKFNVNSSDISDHFITAVMSEQLTQEVVDYIQLLSSEYSHMNCYEISGEEVKNALKQIMNRIKDTLVMTQAIEDASLPITESESQMKESASDESIAKNIAILCPNHKITEPLDEMCCQPTDIMFGTFEVSVSELLFTRGMIKFLDIRKEKNRSKLEQHFYIQYNFIDEIIYNFQISTISLIIRLSDKLCANVHQFLKIGNIDSKRVFDINSNDLRENYLIIRFESQFPQIFWNFLNGIEKQFTNLSLRQKNDKLMTLLCESTKSQVLLLSKNYLENKVKELSSECNGLKRKCDQLEDNELFCAICLDKRSSLLTRNVKLVSTLCGHVFCRECLKGALKVRNACPYCVRHFPRSPKGRINPVYHELHV</sequence>
<evidence type="ECO:0000256" key="3">
    <source>
        <dbReference type="ARBA" id="ARBA00022833"/>
    </source>
</evidence>
<gene>
    <name evidence="7" type="ORF">OSB1V03_LOCUS15793</name>
</gene>
<reference evidence="7" key="1">
    <citation type="submission" date="2020-11" db="EMBL/GenBank/DDBJ databases">
        <authorList>
            <person name="Tran Van P."/>
        </authorList>
    </citation>
    <scope>NUCLEOTIDE SEQUENCE</scope>
</reference>
<protein>
    <recommendedName>
        <fullName evidence="6">RING-type domain-containing protein</fullName>
    </recommendedName>
</protein>